<keyword evidence="4" id="KW-1185">Reference proteome</keyword>
<dbReference type="GO" id="GO:0003924">
    <property type="term" value="F:GTPase activity"/>
    <property type="evidence" value="ECO:0007669"/>
    <property type="project" value="InterPro"/>
</dbReference>
<dbReference type="OrthoDB" id="9989112at2759"/>
<dbReference type="SUPFAM" id="SSF52540">
    <property type="entry name" value="P-loop containing nucleoside triphosphate hydrolases"/>
    <property type="match status" value="1"/>
</dbReference>
<dbReference type="PROSITE" id="PS51419">
    <property type="entry name" value="RAB"/>
    <property type="match status" value="1"/>
</dbReference>
<dbReference type="PANTHER" id="PTHR47977">
    <property type="entry name" value="RAS-RELATED PROTEIN RAB"/>
    <property type="match status" value="1"/>
</dbReference>
<name>A0A7L1GWR5_9PICI</name>
<protein>
    <submittedName>
        <fullName evidence="3">RAB44 protein</fullName>
    </submittedName>
</protein>
<comment type="caution">
    <text evidence="3">The sequence shown here is derived from an EMBL/GenBank/DDBJ whole genome shotgun (WGS) entry which is preliminary data.</text>
</comment>
<evidence type="ECO:0000313" key="3">
    <source>
        <dbReference type="EMBL" id="NXN17599.1"/>
    </source>
</evidence>
<organism evidence="3 4">
    <name type="scientific">Indicator maculatus</name>
    <name type="common">spotted honeyguide</name>
    <dbReference type="NCBI Taxonomy" id="545262"/>
    <lineage>
        <taxon>Eukaryota</taxon>
        <taxon>Metazoa</taxon>
        <taxon>Chordata</taxon>
        <taxon>Craniata</taxon>
        <taxon>Vertebrata</taxon>
        <taxon>Euteleostomi</taxon>
        <taxon>Archelosauria</taxon>
        <taxon>Archosauria</taxon>
        <taxon>Dinosauria</taxon>
        <taxon>Saurischia</taxon>
        <taxon>Theropoda</taxon>
        <taxon>Coelurosauria</taxon>
        <taxon>Aves</taxon>
        <taxon>Neognathae</taxon>
        <taxon>Neoaves</taxon>
        <taxon>Telluraves</taxon>
        <taxon>Coraciimorphae</taxon>
        <taxon>Piciformes</taxon>
        <taxon>Indicatoridae</taxon>
        <taxon>Indicator</taxon>
    </lineage>
</organism>
<dbReference type="GO" id="GO:0005525">
    <property type="term" value="F:GTP binding"/>
    <property type="evidence" value="ECO:0007669"/>
    <property type="project" value="UniProtKB-KW"/>
</dbReference>
<dbReference type="PROSITE" id="PS51421">
    <property type="entry name" value="RAS"/>
    <property type="match status" value="1"/>
</dbReference>
<feature type="non-terminal residue" evidence="3">
    <location>
        <position position="1"/>
    </location>
</feature>
<evidence type="ECO:0000256" key="1">
    <source>
        <dbReference type="ARBA" id="ARBA00022741"/>
    </source>
</evidence>
<dbReference type="EMBL" id="VXBD01012947">
    <property type="protein sequence ID" value="NXN17599.1"/>
    <property type="molecule type" value="Genomic_DNA"/>
</dbReference>
<dbReference type="PRINTS" id="PR00449">
    <property type="entry name" value="RASTRNSFRMNG"/>
</dbReference>
<dbReference type="Pfam" id="PF00071">
    <property type="entry name" value="Ras"/>
    <property type="match status" value="1"/>
</dbReference>
<dbReference type="InterPro" id="IPR001806">
    <property type="entry name" value="Small_GTPase"/>
</dbReference>
<dbReference type="Gene3D" id="3.40.50.300">
    <property type="entry name" value="P-loop containing nucleotide triphosphate hydrolases"/>
    <property type="match status" value="1"/>
</dbReference>
<accession>A0A7L1GWR5</accession>
<dbReference type="InterPro" id="IPR027417">
    <property type="entry name" value="P-loop_NTPase"/>
</dbReference>
<dbReference type="InterPro" id="IPR050227">
    <property type="entry name" value="Rab"/>
</dbReference>
<dbReference type="CDD" id="cd00154">
    <property type="entry name" value="Rab"/>
    <property type="match status" value="1"/>
</dbReference>
<feature type="non-terminal residue" evidence="3">
    <location>
        <position position="105"/>
    </location>
</feature>
<keyword evidence="1" id="KW-0547">Nucleotide-binding</keyword>
<gene>
    <name evidence="3" type="primary">Rab44_2</name>
    <name evidence="3" type="ORF">INDMAC_R05586</name>
</gene>
<reference evidence="3 4" key="1">
    <citation type="submission" date="2019-09" db="EMBL/GenBank/DDBJ databases">
        <title>Bird 10,000 Genomes (B10K) Project - Family phase.</title>
        <authorList>
            <person name="Zhang G."/>
        </authorList>
    </citation>
    <scope>NUCLEOTIDE SEQUENCE [LARGE SCALE GENOMIC DNA]</scope>
    <source>
        <strain evidence="3">B10K-DU-001-78</strain>
        <tissue evidence="3">Muscle</tissue>
    </source>
</reference>
<dbReference type="AlphaFoldDB" id="A0A7L1GWR5"/>
<evidence type="ECO:0000313" key="4">
    <source>
        <dbReference type="Proteomes" id="UP000557230"/>
    </source>
</evidence>
<proteinExistence type="predicted"/>
<keyword evidence="2" id="KW-0342">GTP-binding</keyword>
<dbReference type="SMART" id="SM00175">
    <property type="entry name" value="RAB"/>
    <property type="match status" value="1"/>
</dbReference>
<evidence type="ECO:0000256" key="2">
    <source>
        <dbReference type="ARBA" id="ARBA00023134"/>
    </source>
</evidence>
<dbReference type="Proteomes" id="UP000557230">
    <property type="component" value="Unassembled WGS sequence"/>
</dbReference>
<sequence>RFHSICRQYLRRAAGILLVYDSTAQGSFTAVRSWVSSLQEGIEDGAVVFLLGNKMDAAQRELRSVPKEEGERLAEEYQAVFYECSALTGYNILEPMLHMARTVSS</sequence>